<dbReference type="AlphaFoldDB" id="A0A1F7XZH4"/>
<feature type="transmembrane region" description="Helical" evidence="4">
    <location>
        <begin position="48"/>
        <end position="72"/>
    </location>
</feature>
<sequence>MYRRVLVTGSLAYDHIMSMPGRFADHILPDKLHILNVSFIMETYRQEFGGTAGNIVWSLGLLGIPSLLVGAVGKDFSLYKKHLSKLKIVDLSGIRVFKNISTARGFVTTDRDDNQIWGFYEGAMKKSKTLSVKSFLKKGVILMIAPNDPSAMLRYVNEAIETGTPYVFDPAFNIPHFDRRDLANAVSKAKILVGNDYEIELIIRRLKWTRKMLVKKTNMIVTTRGKKGALIETEGKKFDIPAAQPKNESDPTGAGDAFRAGFLAGFMRDYSLENCGKMGAVTAVYTVEKYGTQTHLFTKKEFVKRYKENYPEDARFDF</sequence>
<dbReference type="Proteomes" id="UP000178419">
    <property type="component" value="Unassembled WGS sequence"/>
</dbReference>
<keyword evidence="4" id="KW-0472">Membrane</keyword>
<keyword evidence="4" id="KW-1133">Transmembrane helix</keyword>
<protein>
    <recommendedName>
        <fullName evidence="5">Carbohydrate kinase PfkB domain-containing protein</fullName>
    </recommendedName>
</protein>
<keyword evidence="3" id="KW-0418">Kinase</keyword>
<dbReference type="Pfam" id="PF00294">
    <property type="entry name" value="PfkB"/>
    <property type="match status" value="1"/>
</dbReference>
<dbReference type="CDD" id="cd01942">
    <property type="entry name" value="ribokinase_group_A"/>
    <property type="match status" value="1"/>
</dbReference>
<dbReference type="SUPFAM" id="SSF53613">
    <property type="entry name" value="Ribokinase-like"/>
    <property type="match status" value="1"/>
</dbReference>
<evidence type="ECO:0000256" key="3">
    <source>
        <dbReference type="ARBA" id="ARBA00022777"/>
    </source>
</evidence>
<dbReference type="PANTHER" id="PTHR43085:SF46">
    <property type="entry name" value="ADENOSINE KINASE"/>
    <property type="match status" value="1"/>
</dbReference>
<gene>
    <name evidence="6" type="ORF">A2714_01470</name>
</gene>
<dbReference type="PANTHER" id="PTHR43085">
    <property type="entry name" value="HEXOKINASE FAMILY MEMBER"/>
    <property type="match status" value="1"/>
</dbReference>
<evidence type="ECO:0000313" key="7">
    <source>
        <dbReference type="Proteomes" id="UP000178419"/>
    </source>
</evidence>
<evidence type="ECO:0000256" key="2">
    <source>
        <dbReference type="ARBA" id="ARBA00022679"/>
    </source>
</evidence>
<evidence type="ECO:0000313" key="6">
    <source>
        <dbReference type="EMBL" id="OGM20079.1"/>
    </source>
</evidence>
<dbReference type="InterPro" id="IPR029056">
    <property type="entry name" value="Ribokinase-like"/>
</dbReference>
<comment type="caution">
    <text evidence="6">The sequence shown here is derived from an EMBL/GenBank/DDBJ whole genome shotgun (WGS) entry which is preliminary data.</text>
</comment>
<feature type="domain" description="Carbohydrate kinase PfkB" evidence="5">
    <location>
        <begin position="36"/>
        <end position="295"/>
    </location>
</feature>
<dbReference type="EMBL" id="MGGE01000052">
    <property type="protein sequence ID" value="OGM20079.1"/>
    <property type="molecule type" value="Genomic_DNA"/>
</dbReference>
<keyword evidence="4" id="KW-0812">Transmembrane</keyword>
<comment type="similarity">
    <text evidence="1">Belongs to the carbohydrate kinase PfkB family.</text>
</comment>
<dbReference type="InterPro" id="IPR002173">
    <property type="entry name" value="Carboh/pur_kinase_PfkB_CS"/>
</dbReference>
<organism evidence="6 7">
    <name type="scientific">Candidatus Woesebacteria bacterium RIFCSPHIGHO2_01_FULL_38_9</name>
    <dbReference type="NCBI Taxonomy" id="1802492"/>
    <lineage>
        <taxon>Bacteria</taxon>
        <taxon>Candidatus Woeseibacteriota</taxon>
    </lineage>
</organism>
<accession>A0A1F7XZH4</accession>
<dbReference type="PROSITE" id="PS00584">
    <property type="entry name" value="PFKB_KINASES_2"/>
    <property type="match status" value="1"/>
</dbReference>
<dbReference type="GO" id="GO:0016301">
    <property type="term" value="F:kinase activity"/>
    <property type="evidence" value="ECO:0007669"/>
    <property type="project" value="UniProtKB-KW"/>
</dbReference>
<keyword evidence="2" id="KW-0808">Transferase</keyword>
<evidence type="ECO:0000256" key="1">
    <source>
        <dbReference type="ARBA" id="ARBA00010688"/>
    </source>
</evidence>
<name>A0A1F7XZH4_9BACT</name>
<proteinExistence type="inferred from homology"/>
<evidence type="ECO:0000256" key="4">
    <source>
        <dbReference type="SAM" id="Phobius"/>
    </source>
</evidence>
<evidence type="ECO:0000259" key="5">
    <source>
        <dbReference type="Pfam" id="PF00294"/>
    </source>
</evidence>
<dbReference type="Gene3D" id="3.40.1190.20">
    <property type="match status" value="1"/>
</dbReference>
<reference evidence="6 7" key="1">
    <citation type="journal article" date="2016" name="Nat. Commun.">
        <title>Thousands of microbial genomes shed light on interconnected biogeochemical processes in an aquifer system.</title>
        <authorList>
            <person name="Anantharaman K."/>
            <person name="Brown C.T."/>
            <person name="Hug L.A."/>
            <person name="Sharon I."/>
            <person name="Castelle C.J."/>
            <person name="Probst A.J."/>
            <person name="Thomas B.C."/>
            <person name="Singh A."/>
            <person name="Wilkins M.J."/>
            <person name="Karaoz U."/>
            <person name="Brodie E.L."/>
            <person name="Williams K.H."/>
            <person name="Hubbard S.S."/>
            <person name="Banfield J.F."/>
        </authorList>
    </citation>
    <scope>NUCLEOTIDE SEQUENCE [LARGE SCALE GENOMIC DNA]</scope>
</reference>
<dbReference type="InterPro" id="IPR050306">
    <property type="entry name" value="PfkB_Carbo_kinase"/>
</dbReference>
<dbReference type="InterPro" id="IPR011611">
    <property type="entry name" value="PfkB_dom"/>
</dbReference>